<evidence type="ECO:0000256" key="2">
    <source>
        <dbReference type="ARBA" id="ARBA00022485"/>
    </source>
</evidence>
<keyword evidence="2" id="KW-0004">4Fe-4S</keyword>
<keyword evidence="3" id="KW-0479">Metal-binding</keyword>
<dbReference type="GO" id="GO:0046872">
    <property type="term" value="F:metal ion binding"/>
    <property type="evidence" value="ECO:0007669"/>
    <property type="project" value="UniProtKB-KW"/>
</dbReference>
<accession>T2GCJ6</accession>
<feature type="transmembrane region" description="Helical" evidence="7">
    <location>
        <begin position="123"/>
        <end position="142"/>
    </location>
</feature>
<evidence type="ECO:0000313" key="10">
    <source>
        <dbReference type="Proteomes" id="UP000016587"/>
    </source>
</evidence>
<evidence type="ECO:0000256" key="1">
    <source>
        <dbReference type="ARBA" id="ARBA00022448"/>
    </source>
</evidence>
<evidence type="ECO:0000256" key="5">
    <source>
        <dbReference type="ARBA" id="ARBA00023004"/>
    </source>
</evidence>
<evidence type="ECO:0000256" key="7">
    <source>
        <dbReference type="SAM" id="Phobius"/>
    </source>
</evidence>
<dbReference type="InterPro" id="IPR017896">
    <property type="entry name" value="4Fe4S_Fe-S-bd"/>
</dbReference>
<organism evidence="9 10">
    <name type="scientific">Megalodesulfovibrio gigas (strain ATCC 19364 / DSM 1382 / NCIMB 9332 / VKM B-1759)</name>
    <name type="common">Desulfovibrio gigas</name>
    <dbReference type="NCBI Taxonomy" id="1121448"/>
    <lineage>
        <taxon>Bacteria</taxon>
        <taxon>Pseudomonadati</taxon>
        <taxon>Thermodesulfobacteriota</taxon>
        <taxon>Desulfovibrionia</taxon>
        <taxon>Desulfovibrionales</taxon>
        <taxon>Desulfovibrionaceae</taxon>
        <taxon>Megalodesulfovibrio</taxon>
    </lineage>
</organism>
<reference evidence="10" key="2">
    <citation type="submission" date="2013-07" db="EMBL/GenBank/DDBJ databases">
        <authorList>
            <person name="Morais-Silva F.O."/>
            <person name="Rezende A.M."/>
            <person name="Pimentel C."/>
            <person name="Resende D.M."/>
            <person name="Santos C.I."/>
            <person name="Clemente C."/>
            <person name="de Oliveira L.M."/>
            <person name="da Silva S.M."/>
            <person name="Costa D.A."/>
            <person name="Varela-Raposo A."/>
            <person name="Horacio E.C.A."/>
            <person name="Matos M."/>
            <person name="Flores O."/>
            <person name="Ruiz J.C."/>
            <person name="Rodrigues-Pousada C."/>
        </authorList>
    </citation>
    <scope>NUCLEOTIDE SEQUENCE [LARGE SCALE GENOMIC DNA]</scope>
    <source>
        <strain evidence="10">ATCC 19364 / DSM 1382 / NCIMB 9332 / VKM B-1759</strain>
    </source>
</reference>
<dbReference type="PROSITE" id="PS51379">
    <property type="entry name" value="4FE4S_FER_2"/>
    <property type="match status" value="1"/>
</dbReference>
<name>T2GCJ6_MEGG1</name>
<keyword evidence="7" id="KW-0472">Membrane</keyword>
<keyword evidence="6" id="KW-0411">Iron-sulfur</keyword>
<dbReference type="KEGG" id="dgg:DGI_2269"/>
<dbReference type="InterPro" id="IPR051684">
    <property type="entry name" value="Electron_Trans/Redox"/>
</dbReference>
<reference evidence="9 10" key="1">
    <citation type="journal article" date="2013" name="J. Bacteriol.">
        <title>Roles of HynAB and Ech, the only two hydrogenases found in the model sulfate reducer Desulfovibrio gigas.</title>
        <authorList>
            <person name="Morais-Silva F.O."/>
            <person name="Santos C.I."/>
            <person name="Rodrigues R."/>
            <person name="Pereira I.A."/>
            <person name="Rodrigues-Pousada C."/>
        </authorList>
    </citation>
    <scope>NUCLEOTIDE SEQUENCE [LARGE SCALE GENOMIC DNA]</scope>
    <source>
        <strain evidence="10">ATCC 19364 / DSM 1382 / NCIMB 9332 / VKM B-1759</strain>
    </source>
</reference>
<evidence type="ECO:0000256" key="6">
    <source>
        <dbReference type="ARBA" id="ARBA00023014"/>
    </source>
</evidence>
<feature type="transmembrane region" description="Helical" evidence="7">
    <location>
        <begin position="171"/>
        <end position="193"/>
    </location>
</feature>
<evidence type="ECO:0000313" key="9">
    <source>
        <dbReference type="EMBL" id="AGW14023.1"/>
    </source>
</evidence>
<dbReference type="GO" id="GO:0005886">
    <property type="term" value="C:plasma membrane"/>
    <property type="evidence" value="ECO:0007669"/>
    <property type="project" value="TreeGrafter"/>
</dbReference>
<dbReference type="EMBL" id="CP006585">
    <property type="protein sequence ID" value="AGW14023.1"/>
    <property type="molecule type" value="Genomic_DNA"/>
</dbReference>
<feature type="transmembrane region" description="Helical" evidence="7">
    <location>
        <begin position="29"/>
        <end position="47"/>
    </location>
</feature>
<evidence type="ECO:0000256" key="3">
    <source>
        <dbReference type="ARBA" id="ARBA00022723"/>
    </source>
</evidence>
<keyword evidence="1" id="KW-0813">Transport</keyword>
<dbReference type="PANTHER" id="PTHR30176:SF3">
    <property type="entry name" value="FERREDOXIN-TYPE PROTEIN NAPH"/>
    <property type="match status" value="1"/>
</dbReference>
<evidence type="ECO:0000259" key="8">
    <source>
        <dbReference type="PROSITE" id="PS51379"/>
    </source>
</evidence>
<dbReference type="eggNOG" id="COG0348">
    <property type="taxonomic scope" value="Bacteria"/>
</dbReference>
<keyword evidence="7" id="KW-0812">Transmembrane</keyword>
<keyword evidence="7" id="KW-1133">Transmembrane helix</keyword>
<dbReference type="GO" id="GO:0051539">
    <property type="term" value="F:4 iron, 4 sulfur cluster binding"/>
    <property type="evidence" value="ECO:0007669"/>
    <property type="project" value="UniProtKB-KW"/>
</dbReference>
<gene>
    <name evidence="9" type="ORF">DGI_2269</name>
</gene>
<feature type="transmembrane region" description="Helical" evidence="7">
    <location>
        <begin position="77"/>
        <end position="102"/>
    </location>
</feature>
<evidence type="ECO:0000256" key="4">
    <source>
        <dbReference type="ARBA" id="ARBA00022982"/>
    </source>
</evidence>
<keyword evidence="4" id="KW-0249">Electron transport</keyword>
<proteinExistence type="predicted"/>
<dbReference type="OrthoDB" id="9784262at2"/>
<feature type="domain" description="4Fe-4S ferredoxin-type" evidence="8">
    <location>
        <begin position="232"/>
        <end position="261"/>
    </location>
</feature>
<dbReference type="AlphaFoldDB" id="T2GCJ6"/>
<dbReference type="SUPFAM" id="SSF54862">
    <property type="entry name" value="4Fe-4S ferredoxins"/>
    <property type="match status" value="1"/>
</dbReference>
<dbReference type="Pfam" id="PF12801">
    <property type="entry name" value="Fer4_5"/>
    <property type="match status" value="2"/>
</dbReference>
<keyword evidence="10" id="KW-1185">Reference proteome</keyword>
<protein>
    <submittedName>
        <fullName evidence="9">Putative 4Fe-4S ferredoxin iron-sulfur binding domain-containing protein</fullName>
    </submittedName>
</protein>
<dbReference type="PANTHER" id="PTHR30176">
    <property type="entry name" value="FERREDOXIN-TYPE PROTEIN NAPH"/>
    <property type="match status" value="1"/>
</dbReference>
<dbReference type="Proteomes" id="UP000016587">
    <property type="component" value="Chromosome"/>
</dbReference>
<keyword evidence="5" id="KW-0408">Iron</keyword>
<dbReference type="STRING" id="1121448.DGI_2269"/>
<sequence length="264" mass="28987">MSETLAAPSCPSACRAGSRGHRLTLWRRLSQVVMLGIIGQWSFYGIFRCPFVVPYLSCQSCPVVTCHGRILSMFWGFWLLLPLSAVLFGRAFCGWACPGGLVSQLMSLAAPFRLQRRSLVSRLAPYGKYLGLATALYVYFLLGQPRTNVPIRVGDFFGAVALTFEHAFPLWLWRTGVVLGLLALGLVLGNAWCRFACPTGSLLDIFRKLSIFRVYKTSACNDCNKCLRLCPMGTRPEEPNCTNCGDCLDACAVGAIGIGRKPQA</sequence>
<dbReference type="HOGENOM" id="CLU_033147_1_0_7"/>
<dbReference type="PATRIC" id="fig|1121448.10.peg.2221"/>